<feature type="transmembrane region" description="Helical" evidence="1">
    <location>
        <begin position="91"/>
        <end position="112"/>
    </location>
</feature>
<keyword evidence="1" id="KW-0812">Transmembrane</keyword>
<reference evidence="2" key="1">
    <citation type="submission" date="2024-05" db="EMBL/GenBank/DDBJ databases">
        <title>Whole genome shotgun sequence of Streptomyces violascens NBRC 12920.</title>
        <authorList>
            <person name="Komaki H."/>
            <person name="Tamura T."/>
        </authorList>
    </citation>
    <scope>NUCLEOTIDE SEQUENCE</scope>
    <source>
        <strain evidence="2">NBRC 12920</strain>
    </source>
</reference>
<dbReference type="PANTHER" id="PTHR37314:SF4">
    <property type="entry name" value="UPF0700 TRANSMEMBRANE PROTEIN YOAK"/>
    <property type="match status" value="1"/>
</dbReference>
<sequence>MSSAITTTSAARSDEKFLLVLSAASGATDAFAFLCLGKVFAGVMTGNLVLVGASVGAGDREAVPRALTALLGYALGSAGAALAAGRLAPRLLLAAQTVLLTLAAAGWALGLGRSLGPQLVLLLAAALAMGVQARAWGTPTTYFTGTFTGLAGRLAKREARDADHWVAGRLAAVVAGAAATSLVEQCSASAAGAAGAVLCAAALALRPGQSASTQA</sequence>
<keyword evidence="3" id="KW-1185">Reference proteome</keyword>
<feature type="transmembrane region" description="Helical" evidence="1">
    <location>
        <begin position="119"/>
        <end position="137"/>
    </location>
</feature>
<proteinExistence type="predicted"/>
<gene>
    <name evidence="2" type="ORF">Sviol_07920</name>
</gene>
<dbReference type="Proteomes" id="UP001050808">
    <property type="component" value="Unassembled WGS sequence"/>
</dbReference>
<comment type="caution">
    <text evidence="2">The sequence shown here is derived from an EMBL/GenBank/DDBJ whole genome shotgun (WGS) entry which is preliminary data.</text>
</comment>
<keyword evidence="1" id="KW-0472">Membrane</keyword>
<dbReference type="Pfam" id="PF06912">
    <property type="entry name" value="DUF1275"/>
    <property type="match status" value="1"/>
</dbReference>
<protein>
    <recommendedName>
        <fullName evidence="4">DUF1275 domain-containing protein</fullName>
    </recommendedName>
</protein>
<organism evidence="2 3">
    <name type="scientific">Streptomyces violascens</name>
    <dbReference type="NCBI Taxonomy" id="67381"/>
    <lineage>
        <taxon>Bacteria</taxon>
        <taxon>Bacillati</taxon>
        <taxon>Actinomycetota</taxon>
        <taxon>Actinomycetes</taxon>
        <taxon>Kitasatosporales</taxon>
        <taxon>Streptomycetaceae</taxon>
        <taxon>Streptomyces</taxon>
    </lineage>
</organism>
<accession>A0ABQ3QGM2</accession>
<dbReference type="InterPro" id="IPR010699">
    <property type="entry name" value="DUF1275"/>
</dbReference>
<dbReference type="EMBL" id="BNDY01000002">
    <property type="protein sequence ID" value="GHI36384.1"/>
    <property type="molecule type" value="Genomic_DNA"/>
</dbReference>
<feature type="transmembrane region" description="Helical" evidence="1">
    <location>
        <begin position="30"/>
        <end position="55"/>
    </location>
</feature>
<evidence type="ECO:0000313" key="3">
    <source>
        <dbReference type="Proteomes" id="UP001050808"/>
    </source>
</evidence>
<dbReference type="RefSeq" id="WP_226598690.1">
    <property type="nucleotide sequence ID" value="NZ_BMUA01000001.1"/>
</dbReference>
<evidence type="ECO:0008006" key="4">
    <source>
        <dbReference type="Google" id="ProtNLM"/>
    </source>
</evidence>
<dbReference type="PANTHER" id="PTHR37314">
    <property type="entry name" value="SLR0142 PROTEIN"/>
    <property type="match status" value="1"/>
</dbReference>
<evidence type="ECO:0000256" key="1">
    <source>
        <dbReference type="SAM" id="Phobius"/>
    </source>
</evidence>
<feature type="transmembrane region" description="Helical" evidence="1">
    <location>
        <begin position="67"/>
        <end position="85"/>
    </location>
</feature>
<keyword evidence="1" id="KW-1133">Transmembrane helix</keyword>
<evidence type="ECO:0000313" key="2">
    <source>
        <dbReference type="EMBL" id="GHI36384.1"/>
    </source>
</evidence>
<name>A0ABQ3QGM2_9ACTN</name>